<dbReference type="Pfam" id="PF01053">
    <property type="entry name" value="Cys_Met_Meta_PP"/>
    <property type="match status" value="1"/>
</dbReference>
<evidence type="ECO:0000256" key="2">
    <source>
        <dbReference type="ARBA" id="ARBA00022605"/>
    </source>
</evidence>
<dbReference type="PANTHER" id="PTHR42699:SF1">
    <property type="entry name" value="CYSTATHIONINE GAMMA-SYNTHASE-RELATED"/>
    <property type="match status" value="1"/>
</dbReference>
<evidence type="ECO:0000256" key="3">
    <source>
        <dbReference type="ARBA" id="ARBA00022898"/>
    </source>
</evidence>
<name>A0A0C7NNL5_9SACH</name>
<accession>A0A0C7NNL5</accession>
<dbReference type="SUPFAM" id="SSF53383">
    <property type="entry name" value="PLP-dependent transferases"/>
    <property type="match status" value="1"/>
</dbReference>
<keyword evidence="9" id="KW-1185">Reference proteome</keyword>
<evidence type="ECO:0000256" key="7">
    <source>
        <dbReference type="RuleBase" id="RU362118"/>
    </source>
</evidence>
<gene>
    <name evidence="8" type="ORF">LALA0_S22e00210g</name>
</gene>
<evidence type="ECO:0000256" key="6">
    <source>
        <dbReference type="ARBA" id="ARBA00061376"/>
    </source>
</evidence>
<dbReference type="InterPro" id="IPR051750">
    <property type="entry name" value="Trans-sulfuration_enzymes"/>
</dbReference>
<comment type="cofactor">
    <cofactor evidence="1 7">
        <name>pyridoxal 5'-phosphate</name>
        <dbReference type="ChEBI" id="CHEBI:597326"/>
    </cofactor>
</comment>
<sequence length="559" mass="62480">MTQVHFGQPLPSNLDYAVSFGIPTWESAVGYVEKNPVFVNKMVTGYPRYFPQPAIQELCDRLKKKFDREAEGCRPFPSLQCASRCLEYVRSVHGSQSRAFLESETFNLSDTSDDGTPLIAVTIAAVFALDEEFETVKEYWKLTGECVSSRLAVLTNECLEDADSESKPSPILFKKAGIAVLKKNGEEATSQVKMRVATNHTSPLGKKSSEGKIPINPFRDVFLVSSGMSSIFNTRKLLTFLECNKSLGHLPVSKTCKTFCDTAAVFGFPFKDTKVIMEKFGKCQFFGFGDSRDIAELKKYLRNGENRILGIFLEAPSNPMLNIPDLQELRNIADENGFCVIVDDTIGGLNMNILPYADIVCSSLTKLFSGSSNVMGGSILLNPLSRWYSFARTYFESSEFEELLWLQDAIVLEENSRDLVQRTMKTNENTRRLVDEVLLPQEGKLFKKMYYPSQSSKETLRNYDAVRSPEGGYGSMLSLTFYNEKDAETFYDNLGVYKGPSNGTNFTLACPYVHLAHHFELEASSKFGADPNFVRVSVGLEDFQCLKTAFADAIAVTRG</sequence>
<dbReference type="FunFam" id="3.90.1150.10:FF:000063">
    <property type="entry name" value="Probable cystathionine gamma-synthase"/>
    <property type="match status" value="1"/>
</dbReference>
<dbReference type="GO" id="GO:0051009">
    <property type="term" value="F:O-acetylhomoserine sulfhydrylase activity"/>
    <property type="evidence" value="ECO:0007669"/>
    <property type="project" value="EnsemblFungi"/>
</dbReference>
<dbReference type="GO" id="GO:0019346">
    <property type="term" value="P:transsulfuration"/>
    <property type="evidence" value="ECO:0007669"/>
    <property type="project" value="InterPro"/>
</dbReference>
<dbReference type="InterPro" id="IPR015421">
    <property type="entry name" value="PyrdxlP-dep_Trfase_major"/>
</dbReference>
<organism evidence="8 9">
    <name type="scientific">Lachancea lanzarotensis</name>
    <dbReference type="NCBI Taxonomy" id="1245769"/>
    <lineage>
        <taxon>Eukaryota</taxon>
        <taxon>Fungi</taxon>
        <taxon>Dikarya</taxon>
        <taxon>Ascomycota</taxon>
        <taxon>Saccharomycotina</taxon>
        <taxon>Saccharomycetes</taxon>
        <taxon>Saccharomycetales</taxon>
        <taxon>Saccharomycetaceae</taxon>
        <taxon>Lachancea</taxon>
    </lineage>
</organism>
<evidence type="ECO:0000256" key="1">
    <source>
        <dbReference type="ARBA" id="ARBA00001933"/>
    </source>
</evidence>
<keyword evidence="4" id="KW-0486">Methionine biosynthesis</keyword>
<reference evidence="8 9" key="1">
    <citation type="submission" date="2014-12" db="EMBL/GenBank/DDBJ databases">
        <authorList>
            <person name="Neuveglise Cecile"/>
        </authorList>
    </citation>
    <scope>NUCLEOTIDE SEQUENCE [LARGE SCALE GENOMIC DNA]</scope>
    <source>
        <strain evidence="8 9">CBS 12615</strain>
    </source>
</reference>
<dbReference type="InterPro" id="IPR000277">
    <property type="entry name" value="Cys/Met-Metab_PyrdxlP-dep_enz"/>
</dbReference>
<keyword evidence="2" id="KW-0028">Amino-acid biosynthesis</keyword>
<dbReference type="OrthoDB" id="10047078at2759"/>
<dbReference type="GO" id="GO:0030170">
    <property type="term" value="F:pyridoxal phosphate binding"/>
    <property type="evidence" value="ECO:0007669"/>
    <property type="project" value="InterPro"/>
</dbReference>
<dbReference type="STRING" id="1245769.A0A0C7NNL5"/>
<protein>
    <submittedName>
        <fullName evidence="8">LALA0S22e00210g1_1</fullName>
    </submittedName>
</protein>
<comment type="similarity">
    <text evidence="6">Belongs to the trans-sulfuration enzymes family. MET7 subfamily.</text>
</comment>
<evidence type="ECO:0000256" key="4">
    <source>
        <dbReference type="ARBA" id="ARBA00023167"/>
    </source>
</evidence>
<dbReference type="Proteomes" id="UP000054304">
    <property type="component" value="Unassembled WGS sequence"/>
</dbReference>
<dbReference type="PANTHER" id="PTHR42699">
    <property type="match status" value="1"/>
</dbReference>
<dbReference type="GO" id="GO:0071269">
    <property type="term" value="P:L-homocysteine biosynthetic process"/>
    <property type="evidence" value="ECO:0007669"/>
    <property type="project" value="EnsemblFungi"/>
</dbReference>
<dbReference type="GeneID" id="34688654"/>
<keyword evidence="3 7" id="KW-0663">Pyridoxal phosphate</keyword>
<proteinExistence type="inferred from homology"/>
<comment type="pathway">
    <text evidence="5">Amino-acid biosynthesis; L-methionine biosynthesis via de novo pathway.</text>
</comment>
<evidence type="ECO:0000313" key="9">
    <source>
        <dbReference type="Proteomes" id="UP000054304"/>
    </source>
</evidence>
<dbReference type="AlphaFoldDB" id="A0A0C7NNL5"/>
<evidence type="ECO:0000256" key="5">
    <source>
        <dbReference type="ARBA" id="ARBA00034478"/>
    </source>
</evidence>
<dbReference type="InterPro" id="IPR015422">
    <property type="entry name" value="PyrdxlP-dep_Trfase_small"/>
</dbReference>
<dbReference type="GO" id="GO:0000103">
    <property type="term" value="P:sulfate assimilation"/>
    <property type="evidence" value="ECO:0007669"/>
    <property type="project" value="EnsemblFungi"/>
</dbReference>
<dbReference type="GO" id="GO:0006791">
    <property type="term" value="P:sulfur utilization"/>
    <property type="evidence" value="ECO:0007669"/>
    <property type="project" value="EnsemblFungi"/>
</dbReference>
<dbReference type="HOGENOM" id="CLU_011302_1_0_1"/>
<dbReference type="Gene3D" id="3.40.640.10">
    <property type="entry name" value="Type I PLP-dependent aspartate aminotransferase-like (Major domain)"/>
    <property type="match status" value="1"/>
</dbReference>
<dbReference type="GO" id="GO:0003962">
    <property type="term" value="F:cystathionine gamma-synthase activity"/>
    <property type="evidence" value="ECO:0007669"/>
    <property type="project" value="TreeGrafter"/>
</dbReference>
<dbReference type="EMBL" id="LN736381">
    <property type="protein sequence ID" value="CEP67307.1"/>
    <property type="molecule type" value="Genomic_DNA"/>
</dbReference>
<dbReference type="RefSeq" id="XP_022631273.1">
    <property type="nucleotide sequence ID" value="XM_022775332.1"/>
</dbReference>
<dbReference type="InterPro" id="IPR015424">
    <property type="entry name" value="PyrdxlP-dep_Trfase"/>
</dbReference>
<evidence type="ECO:0000313" key="8">
    <source>
        <dbReference type="EMBL" id="CEP67307.1"/>
    </source>
</evidence>
<dbReference type="Gene3D" id="3.90.1150.10">
    <property type="entry name" value="Aspartate Aminotransferase, domain 1"/>
    <property type="match status" value="1"/>
</dbReference>